<evidence type="ECO:0000256" key="1">
    <source>
        <dbReference type="SAM" id="MobiDB-lite"/>
    </source>
</evidence>
<name>A0ABD1S101_9LAMI</name>
<evidence type="ECO:0000313" key="2">
    <source>
        <dbReference type="EMBL" id="KAL2494370.1"/>
    </source>
</evidence>
<accession>A0ABD1S101</accession>
<dbReference type="EMBL" id="JBFOLJ010000011">
    <property type="protein sequence ID" value="KAL2494370.1"/>
    <property type="molecule type" value="Genomic_DNA"/>
</dbReference>
<organism evidence="2 3">
    <name type="scientific">Forsythia ovata</name>
    <dbReference type="NCBI Taxonomy" id="205694"/>
    <lineage>
        <taxon>Eukaryota</taxon>
        <taxon>Viridiplantae</taxon>
        <taxon>Streptophyta</taxon>
        <taxon>Embryophyta</taxon>
        <taxon>Tracheophyta</taxon>
        <taxon>Spermatophyta</taxon>
        <taxon>Magnoliopsida</taxon>
        <taxon>eudicotyledons</taxon>
        <taxon>Gunneridae</taxon>
        <taxon>Pentapetalae</taxon>
        <taxon>asterids</taxon>
        <taxon>lamiids</taxon>
        <taxon>Lamiales</taxon>
        <taxon>Oleaceae</taxon>
        <taxon>Forsythieae</taxon>
        <taxon>Forsythia</taxon>
    </lineage>
</organism>
<comment type="caution">
    <text evidence="2">The sequence shown here is derived from an EMBL/GenBank/DDBJ whole genome shotgun (WGS) entry which is preliminary data.</text>
</comment>
<sequence length="115" mass="12461">MSDNEEKNAGRVNTWKTTISIRKGKEKRSQILWSAKGEMCLGKNATSDNLDGDSPNANGEKPGKNTYAGGRVRMMNGLKPRLESQQPATPIHKASHPSPGITSPLSRSKSESVNL</sequence>
<dbReference type="Proteomes" id="UP001604277">
    <property type="component" value="Unassembled WGS sequence"/>
</dbReference>
<proteinExistence type="predicted"/>
<reference evidence="3" key="1">
    <citation type="submission" date="2024-07" db="EMBL/GenBank/DDBJ databases">
        <title>Two chromosome-level genome assemblies of Korean endemic species Abeliophyllum distichum and Forsythia ovata (Oleaceae).</title>
        <authorList>
            <person name="Jang H."/>
        </authorList>
    </citation>
    <scope>NUCLEOTIDE SEQUENCE [LARGE SCALE GENOMIC DNA]</scope>
</reference>
<gene>
    <name evidence="2" type="ORF">Fot_38127</name>
</gene>
<feature type="region of interest" description="Disordered" evidence="1">
    <location>
        <begin position="42"/>
        <end position="115"/>
    </location>
</feature>
<keyword evidence="3" id="KW-1185">Reference proteome</keyword>
<evidence type="ECO:0000313" key="3">
    <source>
        <dbReference type="Proteomes" id="UP001604277"/>
    </source>
</evidence>
<feature type="compositionally biased region" description="Polar residues" evidence="1">
    <location>
        <begin position="100"/>
        <end position="115"/>
    </location>
</feature>
<dbReference type="AlphaFoldDB" id="A0ABD1S101"/>
<protein>
    <submittedName>
        <fullName evidence="2">Uncharacterized protein</fullName>
    </submittedName>
</protein>